<evidence type="ECO:0000313" key="2">
    <source>
        <dbReference type="EMBL" id="KAL1130790.1"/>
    </source>
</evidence>
<protein>
    <submittedName>
        <fullName evidence="2">Uncharacterized protein</fullName>
    </submittedName>
</protein>
<feature type="region of interest" description="Disordered" evidence="1">
    <location>
        <begin position="21"/>
        <end position="45"/>
    </location>
</feature>
<name>A0ABD0YHM0_9HEMI</name>
<dbReference type="Proteomes" id="UP001558652">
    <property type="component" value="Unassembled WGS sequence"/>
</dbReference>
<feature type="compositionally biased region" description="Pro residues" evidence="1">
    <location>
        <begin position="30"/>
        <end position="45"/>
    </location>
</feature>
<sequence length="125" mass="14315">MPRCYMVKKACNKYGAKEAEARPGELCPPREQPPAPQPPLQPSPLPVHVVAEYHHTLYRPQIQQPPHHEQGVKPSFMGPQLEVFAAMFALEMGKVVPRRLESCPSFQYRELQHVNGKIRARCHER</sequence>
<evidence type="ECO:0000256" key="1">
    <source>
        <dbReference type="SAM" id="MobiDB-lite"/>
    </source>
</evidence>
<dbReference type="AlphaFoldDB" id="A0ABD0YHM0"/>
<organism evidence="2 3">
    <name type="scientific">Ranatra chinensis</name>
    <dbReference type="NCBI Taxonomy" id="642074"/>
    <lineage>
        <taxon>Eukaryota</taxon>
        <taxon>Metazoa</taxon>
        <taxon>Ecdysozoa</taxon>
        <taxon>Arthropoda</taxon>
        <taxon>Hexapoda</taxon>
        <taxon>Insecta</taxon>
        <taxon>Pterygota</taxon>
        <taxon>Neoptera</taxon>
        <taxon>Paraneoptera</taxon>
        <taxon>Hemiptera</taxon>
        <taxon>Heteroptera</taxon>
        <taxon>Panheteroptera</taxon>
        <taxon>Nepomorpha</taxon>
        <taxon>Nepidae</taxon>
        <taxon>Ranatrinae</taxon>
        <taxon>Ranatra</taxon>
    </lineage>
</organism>
<comment type="caution">
    <text evidence="2">The sequence shown here is derived from an EMBL/GenBank/DDBJ whole genome shotgun (WGS) entry which is preliminary data.</text>
</comment>
<reference evidence="2 3" key="1">
    <citation type="submission" date="2024-07" db="EMBL/GenBank/DDBJ databases">
        <title>Chromosome-level genome assembly of the water stick insect Ranatra chinensis (Heteroptera: Nepidae).</title>
        <authorList>
            <person name="Liu X."/>
        </authorList>
    </citation>
    <scope>NUCLEOTIDE SEQUENCE [LARGE SCALE GENOMIC DNA]</scope>
    <source>
        <strain evidence="2">Cailab_2021Rc</strain>
        <tissue evidence="2">Muscle</tissue>
    </source>
</reference>
<keyword evidence="3" id="KW-1185">Reference proteome</keyword>
<evidence type="ECO:0000313" key="3">
    <source>
        <dbReference type="Proteomes" id="UP001558652"/>
    </source>
</evidence>
<accession>A0ABD0YHM0</accession>
<proteinExistence type="predicted"/>
<dbReference type="EMBL" id="JBFDAA010000007">
    <property type="protein sequence ID" value="KAL1130790.1"/>
    <property type="molecule type" value="Genomic_DNA"/>
</dbReference>
<gene>
    <name evidence="2" type="ORF">AAG570_012031</name>
</gene>